<dbReference type="Proteomes" id="UP000199058">
    <property type="component" value="Unassembled WGS sequence"/>
</dbReference>
<proteinExistence type="predicted"/>
<accession>A0A1I1EHG2</accession>
<dbReference type="OrthoDB" id="9892508at2"/>
<gene>
    <name evidence="1" type="ORF">SAMN05660443_0616</name>
</gene>
<name>A0A1I1EHG2_9GAMM</name>
<organism evidence="1 2">
    <name type="scientific">Marinospirillum celere</name>
    <dbReference type="NCBI Taxonomy" id="1122252"/>
    <lineage>
        <taxon>Bacteria</taxon>
        <taxon>Pseudomonadati</taxon>
        <taxon>Pseudomonadota</taxon>
        <taxon>Gammaproteobacteria</taxon>
        <taxon>Oceanospirillales</taxon>
        <taxon>Oceanospirillaceae</taxon>
        <taxon>Marinospirillum</taxon>
    </lineage>
</organism>
<dbReference type="RefSeq" id="WP_091958958.1">
    <property type="nucleotide sequence ID" value="NZ_FOLH01000001.1"/>
</dbReference>
<protein>
    <submittedName>
        <fullName evidence="1">Uncharacterized protein</fullName>
    </submittedName>
</protein>
<evidence type="ECO:0000313" key="1">
    <source>
        <dbReference type="EMBL" id="SFB86624.1"/>
    </source>
</evidence>
<dbReference type="EMBL" id="FOLH01000001">
    <property type="protein sequence ID" value="SFB86624.1"/>
    <property type="molecule type" value="Genomic_DNA"/>
</dbReference>
<sequence>MPRAAVIDLPVKERRGTPAQFHDLDKQTFISVPLASRREHPSLICRISESVWQKVLPGVEKEQETFGKTRKFLNHLVALGSDVAESLEPGREAPMLAGLLDGEEYILRCLRTKDAFYLLE</sequence>
<evidence type="ECO:0000313" key="2">
    <source>
        <dbReference type="Proteomes" id="UP000199058"/>
    </source>
</evidence>
<reference evidence="1 2" key="1">
    <citation type="submission" date="2016-10" db="EMBL/GenBank/DDBJ databases">
        <authorList>
            <person name="de Groot N.N."/>
        </authorList>
    </citation>
    <scope>NUCLEOTIDE SEQUENCE [LARGE SCALE GENOMIC DNA]</scope>
    <source>
        <strain evidence="1 2">DSM 18438</strain>
    </source>
</reference>
<keyword evidence="2" id="KW-1185">Reference proteome</keyword>
<dbReference type="AlphaFoldDB" id="A0A1I1EHG2"/>